<accession>A0A922ADI0</accession>
<dbReference type="AlphaFoldDB" id="A0A922ADI0"/>
<name>A0A922ADI0_CARIL</name>
<dbReference type="EMBL" id="CM031838">
    <property type="protein sequence ID" value="KAG6678605.1"/>
    <property type="molecule type" value="Genomic_DNA"/>
</dbReference>
<protein>
    <submittedName>
        <fullName evidence="2">Uncharacterized protein</fullName>
    </submittedName>
</protein>
<proteinExistence type="predicted"/>
<reference evidence="2" key="1">
    <citation type="submission" date="2021-01" db="EMBL/GenBank/DDBJ databases">
        <authorList>
            <person name="Lovell J.T."/>
            <person name="Bentley N."/>
            <person name="Bhattarai G."/>
            <person name="Jenkins J.W."/>
            <person name="Sreedasyam A."/>
            <person name="Alarcon Y."/>
            <person name="Bock C."/>
            <person name="Boston L."/>
            <person name="Carlson J."/>
            <person name="Cervantes K."/>
            <person name="Clermont K."/>
            <person name="Krom N."/>
            <person name="Kubenka K."/>
            <person name="Mamidi S."/>
            <person name="Mattison C."/>
            <person name="Monteros M."/>
            <person name="Pisani C."/>
            <person name="Plott C."/>
            <person name="Rajasekar S."/>
            <person name="Rhein H.S."/>
            <person name="Rohla C."/>
            <person name="Song M."/>
            <person name="Hilaire R.S."/>
            <person name="Shu S."/>
            <person name="Wells L."/>
            <person name="Wang X."/>
            <person name="Webber J."/>
            <person name="Heerema R.J."/>
            <person name="Klein P."/>
            <person name="Conner P."/>
            <person name="Grauke L."/>
            <person name="Grimwood J."/>
            <person name="Schmutz J."/>
            <person name="Randall J.J."/>
        </authorList>
    </citation>
    <scope>NUCLEOTIDE SEQUENCE</scope>
    <source>
        <tissue evidence="2">Leaf</tissue>
    </source>
</reference>
<feature type="compositionally biased region" description="Polar residues" evidence="1">
    <location>
        <begin position="212"/>
        <end position="226"/>
    </location>
</feature>
<organism evidence="2 3">
    <name type="scientific">Carya illinoinensis</name>
    <name type="common">Pecan</name>
    <dbReference type="NCBI Taxonomy" id="32201"/>
    <lineage>
        <taxon>Eukaryota</taxon>
        <taxon>Viridiplantae</taxon>
        <taxon>Streptophyta</taxon>
        <taxon>Embryophyta</taxon>
        <taxon>Tracheophyta</taxon>
        <taxon>Spermatophyta</taxon>
        <taxon>Magnoliopsida</taxon>
        <taxon>eudicotyledons</taxon>
        <taxon>Gunneridae</taxon>
        <taxon>Pentapetalae</taxon>
        <taxon>rosids</taxon>
        <taxon>fabids</taxon>
        <taxon>Fagales</taxon>
        <taxon>Juglandaceae</taxon>
        <taxon>Carya</taxon>
    </lineage>
</organism>
<dbReference type="Proteomes" id="UP000811246">
    <property type="component" value="Chromosome 14"/>
</dbReference>
<evidence type="ECO:0000313" key="2">
    <source>
        <dbReference type="EMBL" id="KAG6678605.1"/>
    </source>
</evidence>
<dbReference type="PANTHER" id="PTHR33477:SF3">
    <property type="entry name" value="P-LOOP NTPASE DOMAIN-CONTAINING PROTEIN LPA1 HOMOLOG 1"/>
    <property type="match status" value="1"/>
</dbReference>
<dbReference type="PANTHER" id="PTHR33477">
    <property type="entry name" value="P-LOOP NTPASE DOMAIN-CONTAINING PROTEIN LPA1 HOMOLOG 1"/>
    <property type="match status" value="1"/>
</dbReference>
<feature type="region of interest" description="Disordered" evidence="1">
    <location>
        <begin position="194"/>
        <end position="266"/>
    </location>
</feature>
<comment type="caution">
    <text evidence="2">The sequence shown here is derived from an EMBL/GenBank/DDBJ whole genome shotgun (WGS) entry which is preliminary data.</text>
</comment>
<evidence type="ECO:0000256" key="1">
    <source>
        <dbReference type="SAM" id="MobiDB-lite"/>
    </source>
</evidence>
<evidence type="ECO:0000313" key="3">
    <source>
        <dbReference type="Proteomes" id="UP000811246"/>
    </source>
</evidence>
<feature type="compositionally biased region" description="Basic and acidic residues" evidence="1">
    <location>
        <begin position="231"/>
        <end position="245"/>
    </location>
</feature>
<gene>
    <name evidence="2" type="ORF">I3842_14G088600</name>
</gene>
<sequence length="383" mass="42196">MGLMKKHASIIPFMIYITNEDKHLERFAVRAKYMTLDPAKNKYVKYIRNIRTIQEYLCKRADKHLVPKINNTNVDRSVAAIHATVFSCLRRCEAGEQLYDPTTNTVTVIDEEYRNQCAANSLSSKGMFQLIQRKGSSRDLMALVNTDGSVAKAWPVDSVDSNGKPILGHGTQIGKAELVNLQFGLYGISAWPSGGGTSRAGSVDESRADGTDTGSRYLSSCCSSPRMSDGPSKELKEELSVHGSDEEVDDPAEAGSDDDLSDDDHNDVLEEIGSVDEESTKSDEEYEDLAMQDMQENGLWSDNAEEAKDKLAPVSKDQNLELYYRTKSEPLSELCSYSLLVDKNEMRMPSGNLKMRTRSLSIPALVKHGSFMGGPILSGAPQG</sequence>
<feature type="compositionally biased region" description="Acidic residues" evidence="1">
    <location>
        <begin position="246"/>
        <end position="266"/>
    </location>
</feature>